<dbReference type="InterPro" id="IPR020007">
    <property type="entry name" value="NeuB/NeuA"/>
</dbReference>
<dbReference type="OrthoDB" id="9814210at2"/>
<dbReference type="PANTHER" id="PTHR42966:SF1">
    <property type="entry name" value="SIALIC ACID SYNTHASE"/>
    <property type="match status" value="1"/>
</dbReference>
<comment type="caution">
    <text evidence="2">The sequence shown here is derived from an EMBL/GenBank/DDBJ whole genome shotgun (WGS) entry which is preliminary data.</text>
</comment>
<proteinExistence type="predicted"/>
<dbReference type="InterPro" id="IPR006190">
    <property type="entry name" value="SAF_AFP_Neu5Ac"/>
</dbReference>
<dbReference type="AlphaFoldDB" id="A0A259U3X1"/>
<dbReference type="InterPro" id="IPR036732">
    <property type="entry name" value="AFP_Neu5c_C_sf"/>
</dbReference>
<dbReference type="InterPro" id="IPR051690">
    <property type="entry name" value="PseI-like"/>
</dbReference>
<dbReference type="Pfam" id="PF03102">
    <property type="entry name" value="NeuB"/>
    <property type="match status" value="1"/>
</dbReference>
<dbReference type="InterPro" id="IPR013974">
    <property type="entry name" value="SAF"/>
</dbReference>
<dbReference type="Gene3D" id="3.20.20.70">
    <property type="entry name" value="Aldolase class I"/>
    <property type="match status" value="1"/>
</dbReference>
<dbReference type="Gene3D" id="3.90.1210.10">
    <property type="entry name" value="Antifreeze-like/N-acetylneuraminic acid synthase C-terminal domain"/>
    <property type="match status" value="1"/>
</dbReference>
<dbReference type="CDD" id="cd11615">
    <property type="entry name" value="SAF_NeuB_like"/>
    <property type="match status" value="1"/>
</dbReference>
<gene>
    <name evidence="2" type="ORF">BSZ36_10840</name>
</gene>
<keyword evidence="3" id="KW-1185">Reference proteome</keyword>
<dbReference type="Proteomes" id="UP000216446">
    <property type="component" value="Unassembled WGS sequence"/>
</dbReference>
<dbReference type="GO" id="GO:0047444">
    <property type="term" value="F:N-acylneuraminate-9-phosphate synthase activity"/>
    <property type="evidence" value="ECO:0007669"/>
    <property type="project" value="TreeGrafter"/>
</dbReference>
<dbReference type="InterPro" id="IPR013132">
    <property type="entry name" value="PseI/NeuA/B-like_N"/>
</dbReference>
<evidence type="ECO:0000313" key="3">
    <source>
        <dbReference type="Proteomes" id="UP000216446"/>
    </source>
</evidence>
<dbReference type="NCBIfam" id="TIGR03569">
    <property type="entry name" value="NeuB_NnaB"/>
    <property type="match status" value="1"/>
</dbReference>
<dbReference type="InterPro" id="IPR013785">
    <property type="entry name" value="Aldolase_TIM"/>
</dbReference>
<dbReference type="InParanoid" id="A0A259U3X1"/>
<feature type="domain" description="AFP-like" evidence="1">
    <location>
        <begin position="304"/>
        <end position="358"/>
    </location>
</feature>
<dbReference type="PANTHER" id="PTHR42966">
    <property type="entry name" value="N-ACETYLNEURAMINATE SYNTHASE"/>
    <property type="match status" value="1"/>
</dbReference>
<dbReference type="SUPFAM" id="SSF51269">
    <property type="entry name" value="AFP III-like domain"/>
    <property type="match status" value="1"/>
</dbReference>
<reference evidence="2 3" key="1">
    <citation type="submission" date="2016-11" db="EMBL/GenBank/DDBJ databases">
        <title>Study of marine rhodopsin-containing bacteria.</title>
        <authorList>
            <person name="Yoshizawa S."/>
            <person name="Kumagai Y."/>
            <person name="Kogure K."/>
        </authorList>
    </citation>
    <scope>NUCLEOTIDE SEQUENCE [LARGE SCALE GENOMIC DNA]</scope>
    <source>
        <strain evidence="2 3">SG-29</strain>
    </source>
</reference>
<dbReference type="InterPro" id="IPR057736">
    <property type="entry name" value="SAF_PseI/NeuA/NeuB"/>
</dbReference>
<sequence>MYIIAEAGVNHNGSVDRAIELVEAAARAGADAVKFQTFRADAIVSASAPKAAYQTATTGSAESQLEMVRKLELDRGAHERIQEACRQHGIEFLSTPFDLASVDLLVRELGVPRLKVPSGEVTNAPLLLRVARQRLPLFVSTGMCTLGDVEDALGVIAFGLSAPEAAAPSREAFRHAFASGEGQAALREHVTLLHCTTEYPAPLAEVNLRAMGTLRHAFGLPVGYSDHTEGITVPVAAAALGATVIEKHFTLDRTLPGPDHAASLEPGELAAMVQGIRETALALGKPGKRPTAVEAKNVSVVRKSIVAARPLARGEVLTEEAITTKRPGGGISPMDFWEAVGREVSRDFAADEPIRFYK</sequence>
<organism evidence="2 3">
    <name type="scientific">Rubricoccus marinus</name>
    <dbReference type="NCBI Taxonomy" id="716817"/>
    <lineage>
        <taxon>Bacteria</taxon>
        <taxon>Pseudomonadati</taxon>
        <taxon>Rhodothermota</taxon>
        <taxon>Rhodothermia</taxon>
        <taxon>Rhodothermales</taxon>
        <taxon>Rubricoccaceae</taxon>
        <taxon>Rubricoccus</taxon>
    </lineage>
</organism>
<name>A0A259U3X1_9BACT</name>
<dbReference type="Pfam" id="PF08666">
    <property type="entry name" value="SAF"/>
    <property type="match status" value="1"/>
</dbReference>
<dbReference type="GO" id="GO:0016051">
    <property type="term" value="P:carbohydrate biosynthetic process"/>
    <property type="evidence" value="ECO:0007669"/>
    <property type="project" value="InterPro"/>
</dbReference>
<dbReference type="RefSeq" id="WP_094551287.1">
    <property type="nucleotide sequence ID" value="NZ_MQWB01000001.1"/>
</dbReference>
<evidence type="ECO:0000313" key="2">
    <source>
        <dbReference type="EMBL" id="OZC04695.1"/>
    </source>
</evidence>
<accession>A0A259U3X1</accession>
<dbReference type="SUPFAM" id="SSF51569">
    <property type="entry name" value="Aldolase"/>
    <property type="match status" value="1"/>
</dbReference>
<evidence type="ECO:0000259" key="1">
    <source>
        <dbReference type="PROSITE" id="PS50844"/>
    </source>
</evidence>
<dbReference type="EMBL" id="MQWB01000001">
    <property type="protein sequence ID" value="OZC04695.1"/>
    <property type="molecule type" value="Genomic_DNA"/>
</dbReference>
<dbReference type="PROSITE" id="PS50844">
    <property type="entry name" value="AFP_LIKE"/>
    <property type="match status" value="1"/>
</dbReference>
<protein>
    <submittedName>
        <fullName evidence="2">N-acetylneuraminate synthase</fullName>
    </submittedName>
</protein>
<dbReference type="SMART" id="SM00858">
    <property type="entry name" value="SAF"/>
    <property type="match status" value="1"/>
</dbReference>